<dbReference type="EMBL" id="BPLR01011583">
    <property type="protein sequence ID" value="GIY47471.1"/>
    <property type="molecule type" value="Genomic_DNA"/>
</dbReference>
<evidence type="ECO:0000313" key="1">
    <source>
        <dbReference type="EMBL" id="GIY47471.1"/>
    </source>
</evidence>
<sequence length="86" mass="10050">MIRKEACFPANRLCKPINQALVVMSHLQRCPPPLCHVTLIIHRDSLFPGMLRDQSEMSKRLFQWCATEPRAHFEMPVHLLQKCVVR</sequence>
<name>A0AAV4TPU5_CAEEX</name>
<keyword evidence="2" id="KW-1185">Reference proteome</keyword>
<comment type="caution">
    <text evidence="1">The sequence shown here is derived from an EMBL/GenBank/DDBJ whole genome shotgun (WGS) entry which is preliminary data.</text>
</comment>
<dbReference type="Proteomes" id="UP001054945">
    <property type="component" value="Unassembled WGS sequence"/>
</dbReference>
<organism evidence="1 2">
    <name type="scientific">Caerostris extrusa</name>
    <name type="common">Bark spider</name>
    <name type="synonym">Caerostris bankana</name>
    <dbReference type="NCBI Taxonomy" id="172846"/>
    <lineage>
        <taxon>Eukaryota</taxon>
        <taxon>Metazoa</taxon>
        <taxon>Ecdysozoa</taxon>
        <taxon>Arthropoda</taxon>
        <taxon>Chelicerata</taxon>
        <taxon>Arachnida</taxon>
        <taxon>Araneae</taxon>
        <taxon>Araneomorphae</taxon>
        <taxon>Entelegynae</taxon>
        <taxon>Araneoidea</taxon>
        <taxon>Araneidae</taxon>
        <taxon>Caerostris</taxon>
    </lineage>
</organism>
<accession>A0AAV4TPU5</accession>
<protein>
    <submittedName>
        <fullName evidence="1">Uncharacterized protein</fullName>
    </submittedName>
</protein>
<reference evidence="1 2" key="1">
    <citation type="submission" date="2021-06" db="EMBL/GenBank/DDBJ databases">
        <title>Caerostris extrusa draft genome.</title>
        <authorList>
            <person name="Kono N."/>
            <person name="Arakawa K."/>
        </authorList>
    </citation>
    <scope>NUCLEOTIDE SEQUENCE [LARGE SCALE GENOMIC DNA]</scope>
</reference>
<proteinExistence type="predicted"/>
<evidence type="ECO:0000313" key="2">
    <source>
        <dbReference type="Proteomes" id="UP001054945"/>
    </source>
</evidence>
<dbReference type="AlphaFoldDB" id="A0AAV4TPU5"/>
<gene>
    <name evidence="1" type="ORF">CEXT_339401</name>
</gene>